<evidence type="ECO:0000256" key="7">
    <source>
        <dbReference type="ARBA" id="ARBA00022989"/>
    </source>
</evidence>
<evidence type="ECO:0000313" key="11">
    <source>
        <dbReference type="Proteomes" id="UP000778797"/>
    </source>
</evidence>
<dbReference type="Proteomes" id="UP000778797">
    <property type="component" value="Unassembled WGS sequence"/>
</dbReference>
<dbReference type="PANTHER" id="PTHR33695:SF1">
    <property type="entry name" value="LIPOPROTEIN SIGNAL PEPTIDASE"/>
    <property type="match status" value="1"/>
</dbReference>
<dbReference type="HAMAP" id="MF_00161">
    <property type="entry name" value="LspA"/>
    <property type="match status" value="1"/>
</dbReference>
<comment type="pathway">
    <text evidence="9">Protein modification; lipoprotein biosynthesis (signal peptide cleavage).</text>
</comment>
<proteinExistence type="inferred from homology"/>
<evidence type="ECO:0000256" key="1">
    <source>
        <dbReference type="ARBA" id="ARBA00006139"/>
    </source>
</evidence>
<dbReference type="NCBIfam" id="NF011369">
    <property type="entry name" value="PRK14788.1"/>
    <property type="match status" value="1"/>
</dbReference>
<keyword evidence="7 9" id="KW-1133">Transmembrane helix</keyword>
<feature type="transmembrane region" description="Helical" evidence="9">
    <location>
        <begin position="98"/>
        <end position="123"/>
    </location>
</feature>
<evidence type="ECO:0000256" key="8">
    <source>
        <dbReference type="ARBA" id="ARBA00023136"/>
    </source>
</evidence>
<dbReference type="EMBL" id="JAFMPT010000019">
    <property type="protein sequence ID" value="MCC1485308.1"/>
    <property type="molecule type" value="Genomic_DNA"/>
</dbReference>
<evidence type="ECO:0000256" key="6">
    <source>
        <dbReference type="ARBA" id="ARBA00022801"/>
    </source>
</evidence>
<keyword evidence="4 9" id="KW-0812">Transmembrane</keyword>
<dbReference type="RefSeq" id="WP_227477800.1">
    <property type="nucleotide sequence ID" value="NZ_JAFMPT010000019.1"/>
</dbReference>
<evidence type="ECO:0000313" key="10">
    <source>
        <dbReference type="EMBL" id="MCC1485308.1"/>
    </source>
</evidence>
<accession>A0ABS8EQ57</accession>
<sequence>MSLKKAIFIIICVLLIDQISKIYIKTHFELDETVPVFSWFKIVFVENEGMAWGTKLSDVFSFISDKSAKLILTLFRIVAVTAIGFWLVDVIKKEKTKLLIFAIALIFSGALGNIIDSVFYGVLFNDSVMEVATFLPEDGGYANVFHGNVVDMLHFPLWSGVLPEWIPFLGGKYISFFDPVFNVADMAISTGIGILIVFNKRAFKDTIKTDTIFQESHNNPV</sequence>
<dbReference type="EC" id="3.4.23.36" evidence="9"/>
<keyword evidence="5 9" id="KW-0064">Aspartyl protease</keyword>
<dbReference type="Pfam" id="PF01252">
    <property type="entry name" value="Peptidase_A8"/>
    <property type="match status" value="1"/>
</dbReference>
<evidence type="ECO:0000256" key="2">
    <source>
        <dbReference type="ARBA" id="ARBA00022475"/>
    </source>
</evidence>
<name>A0ABS8EQ57_9FLAO</name>
<feature type="active site" evidence="9">
    <location>
        <position position="185"/>
    </location>
</feature>
<comment type="catalytic activity">
    <reaction evidence="9">
        <text>Release of signal peptides from bacterial membrane prolipoproteins. Hydrolyzes -Xaa-Yaa-Zaa-|-(S,diacylglyceryl)Cys-, in which Xaa is hydrophobic (preferably Leu), and Yaa (Ala or Ser) and Zaa (Gly or Ala) have small, neutral side chains.</text>
        <dbReference type="EC" id="3.4.23.36"/>
    </reaction>
</comment>
<dbReference type="InterPro" id="IPR001872">
    <property type="entry name" value="Peptidase_A8"/>
</dbReference>
<feature type="transmembrane region" description="Helical" evidence="9">
    <location>
        <begin position="70"/>
        <end position="91"/>
    </location>
</feature>
<gene>
    <name evidence="9" type="primary">lspA</name>
    <name evidence="10" type="ORF">J1C55_11955</name>
</gene>
<evidence type="ECO:0000256" key="5">
    <source>
        <dbReference type="ARBA" id="ARBA00022750"/>
    </source>
</evidence>
<comment type="caution">
    <text evidence="10">The sequence shown here is derived from an EMBL/GenBank/DDBJ whole genome shotgun (WGS) entry which is preliminary data.</text>
</comment>
<dbReference type="PANTHER" id="PTHR33695">
    <property type="entry name" value="LIPOPROTEIN SIGNAL PEPTIDASE"/>
    <property type="match status" value="1"/>
</dbReference>
<comment type="function">
    <text evidence="9">This protein specifically catalyzes the removal of signal peptides from prolipoproteins.</text>
</comment>
<evidence type="ECO:0000256" key="4">
    <source>
        <dbReference type="ARBA" id="ARBA00022692"/>
    </source>
</evidence>
<comment type="subcellular location">
    <subcellularLocation>
        <location evidence="9">Cell membrane</location>
        <topology evidence="9">Multi-pass membrane protein</topology>
    </subcellularLocation>
</comment>
<evidence type="ECO:0000256" key="9">
    <source>
        <dbReference type="HAMAP-Rule" id="MF_00161"/>
    </source>
</evidence>
<reference evidence="11" key="1">
    <citation type="submission" date="2021-03" db="EMBL/GenBank/DDBJ databases">
        <title>Genome of Cognatishimia sp. F0-27.</title>
        <authorList>
            <person name="Ping X."/>
        </authorList>
    </citation>
    <scope>NUCLEOTIDE SEQUENCE [LARGE SCALE GENOMIC DNA]</scope>
    <source>
        <strain evidence="11">E313</strain>
    </source>
</reference>
<reference evidence="11" key="2">
    <citation type="submission" date="2023-07" db="EMBL/GenBank/DDBJ databases">
        <title>Genome of Winogradskyella sp. E313.</title>
        <authorList>
            <person name="Zhou Y."/>
        </authorList>
    </citation>
    <scope>NUCLEOTIDE SEQUENCE [LARGE SCALE GENOMIC DNA]</scope>
    <source>
        <strain evidence="11">E313</strain>
    </source>
</reference>
<feature type="active site" evidence="9">
    <location>
        <position position="151"/>
    </location>
</feature>
<keyword evidence="2 9" id="KW-1003">Cell membrane</keyword>
<protein>
    <recommendedName>
        <fullName evidence="9">Lipoprotein signal peptidase</fullName>
        <ecNumber evidence="9">3.4.23.36</ecNumber>
    </recommendedName>
    <alternativeName>
        <fullName evidence="9">Prolipoprotein signal peptidase</fullName>
    </alternativeName>
    <alternativeName>
        <fullName evidence="9">Signal peptidase II</fullName>
        <shortName evidence="9">SPase II</shortName>
    </alternativeName>
</protein>
<keyword evidence="8 9" id="KW-0472">Membrane</keyword>
<comment type="similarity">
    <text evidence="1 9">Belongs to the peptidase A8 family.</text>
</comment>
<evidence type="ECO:0000256" key="3">
    <source>
        <dbReference type="ARBA" id="ARBA00022670"/>
    </source>
</evidence>
<keyword evidence="10" id="KW-0449">Lipoprotein</keyword>
<keyword evidence="3 9" id="KW-0645">Protease</keyword>
<feature type="transmembrane region" description="Helical" evidence="9">
    <location>
        <begin position="180"/>
        <end position="198"/>
    </location>
</feature>
<keyword evidence="6 9" id="KW-0378">Hydrolase</keyword>
<keyword evidence="11" id="KW-1185">Reference proteome</keyword>
<organism evidence="10 11">
    <name type="scientific">Winogradskyella immobilis</name>
    <dbReference type="NCBI Taxonomy" id="2816852"/>
    <lineage>
        <taxon>Bacteria</taxon>
        <taxon>Pseudomonadati</taxon>
        <taxon>Bacteroidota</taxon>
        <taxon>Flavobacteriia</taxon>
        <taxon>Flavobacteriales</taxon>
        <taxon>Flavobacteriaceae</taxon>
        <taxon>Winogradskyella</taxon>
    </lineage>
</organism>
<comment type="caution">
    <text evidence="9">Lacks conserved residue(s) required for the propagation of feature annotation.</text>
</comment>